<feature type="compositionally biased region" description="Low complexity" evidence="1">
    <location>
        <begin position="48"/>
        <end position="74"/>
    </location>
</feature>
<dbReference type="CDD" id="cd20546">
    <property type="entry name" value="CYCLIN_SpCG1C_ScCTK2-like_rpt2"/>
    <property type="match status" value="1"/>
</dbReference>
<dbReference type="Proteomes" id="UP001497600">
    <property type="component" value="Chromosome G"/>
</dbReference>
<feature type="region of interest" description="Disordered" evidence="1">
    <location>
        <begin position="437"/>
        <end position="471"/>
    </location>
</feature>
<feature type="compositionally biased region" description="Polar residues" evidence="1">
    <location>
        <begin position="1"/>
        <end position="19"/>
    </location>
</feature>
<protein>
    <recommendedName>
        <fullName evidence="2">Cyclin N-terminal domain-containing protein</fullName>
    </recommendedName>
</protein>
<feature type="compositionally biased region" description="Polar residues" evidence="1">
    <location>
        <begin position="450"/>
        <end position="471"/>
    </location>
</feature>
<evidence type="ECO:0000256" key="1">
    <source>
        <dbReference type="SAM" id="MobiDB-lite"/>
    </source>
</evidence>
<dbReference type="EMBL" id="OZ004259">
    <property type="protein sequence ID" value="CAK7918860.1"/>
    <property type="molecule type" value="Genomic_DNA"/>
</dbReference>
<dbReference type="SUPFAM" id="SSF47954">
    <property type="entry name" value="Cyclin-like"/>
    <property type="match status" value="2"/>
</dbReference>
<dbReference type="InterPro" id="IPR036915">
    <property type="entry name" value="Cyclin-like_sf"/>
</dbReference>
<accession>A0ABP0EIC3</accession>
<reference evidence="3 4" key="1">
    <citation type="submission" date="2024-01" db="EMBL/GenBank/DDBJ databases">
        <authorList>
            <consortium name="Genoscope - CEA"/>
            <person name="William W."/>
        </authorList>
    </citation>
    <scope>NUCLEOTIDE SEQUENCE [LARGE SCALE GENOMIC DNA]</scope>
    <source>
        <strain evidence="3 4">29B2s-10</strain>
    </source>
</reference>
<name>A0ABP0EIC3_9ASCO</name>
<feature type="domain" description="Cyclin N-terminal" evidence="2">
    <location>
        <begin position="92"/>
        <end position="235"/>
    </location>
</feature>
<sequence length="471" mass="52556">MSLPETNNGSLGSAETPGTGTNGGAVPMSESVSINGRESTRELANGKSISNVHGSIGSSSIGPTGSSSTGPINSQPSASIPSILQVSRPFFTAAELKYLHGQSIPEPRKLVYSQKKHQVFQFTFRIVKQLKFPLRVLATSMNYYQRYYLFNKFEDPSDNQDLLQDLEKDPFVIATACTFLASKNEDCIKKLKDIQTIANKLRDIDDNDPRGIYLDTQRRAIMGVEFRLLQAIKFDFVNGSSSSVSVDQLVVQFSKKLNIDYTNTMHSWLICFDIMSTPLCLMIPPHCIAVAIIIITLNVKPHELIHKYNKGEPQLSSSNLNTILESIDCYAQFRCPEPLVNEGIVYILDYYVHNMNFSILNEYMPAIDADTGKEQIFKFMDLKSRFNDLKILSQASCNDREWLRQDMYLQPWDYSVSAKGSTRFMLGNKRSRFESELTQVELDRKKKHTGPSSSSSGPVATGTSVPATGGA</sequence>
<evidence type="ECO:0000313" key="4">
    <source>
        <dbReference type="Proteomes" id="UP001497600"/>
    </source>
</evidence>
<dbReference type="Pfam" id="PF00134">
    <property type="entry name" value="Cyclin_N"/>
    <property type="match status" value="1"/>
</dbReference>
<dbReference type="InterPro" id="IPR006671">
    <property type="entry name" value="Cyclin_N"/>
</dbReference>
<dbReference type="InterPro" id="IPR043198">
    <property type="entry name" value="Cyclin/Ssn8"/>
</dbReference>
<dbReference type="PANTHER" id="PTHR10026">
    <property type="entry name" value="CYCLIN"/>
    <property type="match status" value="1"/>
</dbReference>
<gene>
    <name evidence="3" type="ORF">CAAN4_G15236</name>
</gene>
<dbReference type="Gene3D" id="1.10.472.10">
    <property type="entry name" value="Cyclin-like"/>
    <property type="match status" value="2"/>
</dbReference>
<evidence type="ECO:0000313" key="3">
    <source>
        <dbReference type="EMBL" id="CAK7918860.1"/>
    </source>
</evidence>
<feature type="region of interest" description="Disordered" evidence="1">
    <location>
        <begin position="1"/>
        <end position="76"/>
    </location>
</feature>
<keyword evidence="4" id="KW-1185">Reference proteome</keyword>
<evidence type="ECO:0000259" key="2">
    <source>
        <dbReference type="Pfam" id="PF00134"/>
    </source>
</evidence>
<proteinExistence type="predicted"/>
<organism evidence="3 4">
    <name type="scientific">[Candida] anglica</name>
    <dbReference type="NCBI Taxonomy" id="148631"/>
    <lineage>
        <taxon>Eukaryota</taxon>
        <taxon>Fungi</taxon>
        <taxon>Dikarya</taxon>
        <taxon>Ascomycota</taxon>
        <taxon>Saccharomycotina</taxon>
        <taxon>Pichiomycetes</taxon>
        <taxon>Debaryomycetaceae</taxon>
        <taxon>Kurtzmaniella</taxon>
    </lineage>
</organism>